<proteinExistence type="predicted"/>
<dbReference type="CDD" id="cd20383">
    <property type="entry name" value="Tudor_53BP1"/>
    <property type="match status" value="1"/>
</dbReference>
<feature type="compositionally biased region" description="Low complexity" evidence="19">
    <location>
        <begin position="1389"/>
        <end position="1399"/>
    </location>
</feature>
<reference evidence="21" key="1">
    <citation type="submission" date="2025-08" db="UniProtKB">
        <authorList>
            <consortium name="Ensembl"/>
        </authorList>
    </citation>
    <scope>IDENTIFICATION</scope>
</reference>
<evidence type="ECO:0000313" key="21">
    <source>
        <dbReference type="Ensembl" id="ENSPKIP00000038141.1"/>
    </source>
</evidence>
<dbReference type="Gene3D" id="2.30.30.30">
    <property type="match status" value="1"/>
</dbReference>
<dbReference type="GO" id="GO:0003677">
    <property type="term" value="F:DNA binding"/>
    <property type="evidence" value="ECO:0007669"/>
    <property type="project" value="UniProtKB-KW"/>
</dbReference>
<dbReference type="GO" id="GO:0045944">
    <property type="term" value="P:positive regulation of transcription by RNA polymerase II"/>
    <property type="evidence" value="ECO:0007669"/>
    <property type="project" value="TreeGrafter"/>
</dbReference>
<evidence type="ECO:0000256" key="13">
    <source>
        <dbReference type="ARBA" id="ARBA00023159"/>
    </source>
</evidence>
<protein>
    <recommendedName>
        <fullName evidence="18">TP53-binding protein 1</fullName>
    </recommendedName>
</protein>
<feature type="compositionally biased region" description="Basic and acidic residues" evidence="19">
    <location>
        <begin position="954"/>
        <end position="969"/>
    </location>
</feature>
<keyword evidence="11" id="KW-0805">Transcription regulation</keyword>
<organism evidence="21 22">
    <name type="scientific">Paramormyrops kingsleyae</name>
    <dbReference type="NCBI Taxonomy" id="1676925"/>
    <lineage>
        <taxon>Eukaryota</taxon>
        <taxon>Metazoa</taxon>
        <taxon>Chordata</taxon>
        <taxon>Craniata</taxon>
        <taxon>Vertebrata</taxon>
        <taxon>Euteleostomi</taxon>
        <taxon>Actinopterygii</taxon>
        <taxon>Neopterygii</taxon>
        <taxon>Teleostei</taxon>
        <taxon>Osteoglossocephala</taxon>
        <taxon>Osteoglossomorpha</taxon>
        <taxon>Osteoglossiformes</taxon>
        <taxon>Mormyridae</taxon>
        <taxon>Paramormyrops</taxon>
    </lineage>
</organism>
<dbReference type="Pfam" id="PF09038">
    <property type="entry name" value="53-BP1_Tudor"/>
    <property type="match status" value="1"/>
</dbReference>
<dbReference type="SUPFAM" id="SSF63748">
    <property type="entry name" value="Tudor/PWWP/MBT"/>
    <property type="match status" value="2"/>
</dbReference>
<dbReference type="SUPFAM" id="SSF52113">
    <property type="entry name" value="BRCT domain"/>
    <property type="match status" value="2"/>
</dbReference>
<dbReference type="InterPro" id="IPR036420">
    <property type="entry name" value="BRCT_dom_sf"/>
</dbReference>
<feature type="region of interest" description="Disordered" evidence="19">
    <location>
        <begin position="49"/>
        <end position="146"/>
    </location>
</feature>
<evidence type="ECO:0000256" key="9">
    <source>
        <dbReference type="ARBA" id="ARBA00022838"/>
    </source>
</evidence>
<evidence type="ECO:0000256" key="16">
    <source>
        <dbReference type="ARBA" id="ARBA00023242"/>
    </source>
</evidence>
<dbReference type="InterPro" id="IPR014722">
    <property type="entry name" value="Rib_uL2_dom2"/>
</dbReference>
<keyword evidence="10" id="KW-0832">Ubl conjugation</keyword>
<feature type="region of interest" description="Disordered" evidence="19">
    <location>
        <begin position="302"/>
        <end position="892"/>
    </location>
</feature>
<feature type="compositionally biased region" description="Polar residues" evidence="19">
    <location>
        <begin position="305"/>
        <end position="319"/>
    </location>
</feature>
<keyword evidence="14" id="KW-0804">Transcription</keyword>
<feature type="region of interest" description="Disordered" evidence="19">
    <location>
        <begin position="949"/>
        <end position="1183"/>
    </location>
</feature>
<feature type="domain" description="BRCT" evidence="20">
    <location>
        <begin position="1678"/>
        <end position="1794"/>
    </location>
</feature>
<dbReference type="SMART" id="SM00292">
    <property type="entry name" value="BRCT"/>
    <property type="match status" value="2"/>
</dbReference>
<feature type="compositionally biased region" description="Basic and acidic residues" evidence="19">
    <location>
        <begin position="814"/>
        <end position="841"/>
    </location>
</feature>
<evidence type="ECO:0000256" key="14">
    <source>
        <dbReference type="ARBA" id="ARBA00023163"/>
    </source>
</evidence>
<feature type="compositionally biased region" description="Polar residues" evidence="19">
    <location>
        <begin position="871"/>
        <end position="883"/>
    </location>
</feature>
<dbReference type="GO" id="GO:0035861">
    <property type="term" value="C:site of double-strand break"/>
    <property type="evidence" value="ECO:0007669"/>
    <property type="project" value="UniProtKB-ARBA"/>
</dbReference>
<dbReference type="InterPro" id="IPR001357">
    <property type="entry name" value="BRCT_dom"/>
</dbReference>
<dbReference type="GO" id="GO:2000042">
    <property type="term" value="P:negative regulation of double-strand break repair via homologous recombination"/>
    <property type="evidence" value="ECO:0007669"/>
    <property type="project" value="UniProtKB-ARBA"/>
</dbReference>
<feature type="compositionally biased region" description="Polar residues" evidence="19">
    <location>
        <begin position="66"/>
        <end position="101"/>
    </location>
</feature>
<evidence type="ECO:0000313" key="22">
    <source>
        <dbReference type="Proteomes" id="UP000261540"/>
    </source>
</evidence>
<keyword evidence="17" id="KW-0137">Centromere</keyword>
<dbReference type="Pfam" id="PF18428">
    <property type="entry name" value="BRCT_3"/>
    <property type="match status" value="1"/>
</dbReference>
<feature type="compositionally biased region" description="Polar residues" evidence="19">
    <location>
        <begin position="398"/>
        <end position="410"/>
    </location>
</feature>
<evidence type="ECO:0000256" key="12">
    <source>
        <dbReference type="ARBA" id="ARBA00023125"/>
    </source>
</evidence>
<evidence type="ECO:0000256" key="5">
    <source>
        <dbReference type="ARBA" id="ARBA00022499"/>
    </source>
</evidence>
<reference evidence="21" key="2">
    <citation type="submission" date="2025-09" db="UniProtKB">
        <authorList>
            <consortium name="Ensembl"/>
        </authorList>
    </citation>
    <scope>IDENTIFICATION</scope>
</reference>
<dbReference type="InterPro" id="IPR047250">
    <property type="entry name" value="BRCT_p53bp1-like_rpt2"/>
</dbReference>
<feature type="region of interest" description="Disordered" evidence="19">
    <location>
        <begin position="1211"/>
        <end position="1232"/>
    </location>
</feature>
<dbReference type="CDD" id="cd17724">
    <property type="entry name" value="BRCT_p53bp1_rpt2"/>
    <property type="match status" value="1"/>
</dbReference>
<dbReference type="GO" id="GO:0000077">
    <property type="term" value="P:DNA damage checkpoint signaling"/>
    <property type="evidence" value="ECO:0007669"/>
    <property type="project" value="TreeGrafter"/>
</dbReference>
<dbReference type="Ensembl" id="ENSPKIT00000019130.1">
    <property type="protein sequence ID" value="ENSPKIP00000038141.1"/>
    <property type="gene ID" value="ENSPKIG00000015980.1"/>
</dbReference>
<keyword evidence="3" id="KW-0158">Chromosome</keyword>
<dbReference type="GO" id="GO:0045830">
    <property type="term" value="P:positive regulation of isotype switching"/>
    <property type="evidence" value="ECO:0007669"/>
    <property type="project" value="UniProtKB-ARBA"/>
</dbReference>
<evidence type="ECO:0000256" key="4">
    <source>
        <dbReference type="ARBA" id="ARBA00022481"/>
    </source>
</evidence>
<feature type="compositionally biased region" description="Polar residues" evidence="19">
    <location>
        <begin position="1283"/>
        <end position="1294"/>
    </location>
</feature>
<evidence type="ECO:0000256" key="6">
    <source>
        <dbReference type="ARBA" id="ARBA00022553"/>
    </source>
</evidence>
<dbReference type="GO" id="GO:0006303">
    <property type="term" value="P:double-strand break repair via nonhomologous end joining"/>
    <property type="evidence" value="ECO:0007669"/>
    <property type="project" value="UniProtKB-ARBA"/>
</dbReference>
<feature type="compositionally biased region" description="Low complexity" evidence="19">
    <location>
        <begin position="1301"/>
        <end position="1317"/>
    </location>
</feature>
<dbReference type="GO" id="GO:0042393">
    <property type="term" value="F:histone binding"/>
    <property type="evidence" value="ECO:0007669"/>
    <property type="project" value="TreeGrafter"/>
</dbReference>
<dbReference type="FunFam" id="2.30.30.30:FF:000019">
    <property type="entry name" value="Tumor suppressor p53-binding protein 1"/>
    <property type="match status" value="1"/>
</dbReference>
<keyword evidence="16" id="KW-0539">Nucleus</keyword>
<keyword evidence="13" id="KW-0010">Activator</keyword>
<keyword evidence="15" id="KW-0234">DNA repair</keyword>
<keyword evidence="5" id="KW-1017">Isopeptide bond</keyword>
<evidence type="ECO:0000256" key="8">
    <source>
        <dbReference type="ARBA" id="ARBA00022763"/>
    </source>
</evidence>
<keyword evidence="12" id="KW-0238">DNA-binding</keyword>
<dbReference type="PANTHER" id="PTHR15321">
    <property type="entry name" value="TUMOR SUPPRESSOR P53-BINDING PROTEIN 1"/>
    <property type="match status" value="1"/>
</dbReference>
<feature type="compositionally biased region" description="Polar residues" evidence="19">
    <location>
        <begin position="982"/>
        <end position="991"/>
    </location>
</feature>
<name>A0A3B3T776_9TELE</name>
<feature type="compositionally biased region" description="Basic and acidic residues" evidence="19">
    <location>
        <begin position="334"/>
        <end position="343"/>
    </location>
</feature>
<dbReference type="Gene3D" id="3.40.50.10190">
    <property type="entry name" value="BRCT domain"/>
    <property type="match status" value="2"/>
</dbReference>
<dbReference type="GO" id="GO:0000776">
    <property type="term" value="C:kinetochore"/>
    <property type="evidence" value="ECO:0007669"/>
    <property type="project" value="UniProtKB-KW"/>
</dbReference>
<comment type="subcellular location">
    <subcellularLocation>
        <location evidence="2">Chromosome</location>
        <location evidence="2">Centromere</location>
        <location evidence="2">Kinetochore</location>
    </subcellularLocation>
    <subcellularLocation>
        <location evidence="1">Nucleus</location>
    </subcellularLocation>
</comment>
<dbReference type="GO" id="GO:0140005">
    <property type="term" value="F:histone H4K20me2 reader activity"/>
    <property type="evidence" value="ECO:0007669"/>
    <property type="project" value="UniProtKB-ARBA"/>
</dbReference>
<dbReference type="FunFam" id="3.40.50.10190:FF:000003">
    <property type="entry name" value="Tumor suppressor p53-binding protein 1"/>
    <property type="match status" value="1"/>
</dbReference>
<dbReference type="PANTHER" id="PTHR15321:SF3">
    <property type="entry name" value="TP53-BINDING PROTEIN 1"/>
    <property type="match status" value="1"/>
</dbReference>
<evidence type="ECO:0000256" key="2">
    <source>
        <dbReference type="ARBA" id="ARBA00004629"/>
    </source>
</evidence>
<feature type="compositionally biased region" description="Basic and acidic residues" evidence="19">
    <location>
        <begin position="512"/>
        <end position="618"/>
    </location>
</feature>
<dbReference type="FunFam" id="2.30.30.140:FF:000021">
    <property type="entry name" value="Tumor suppressor p53-binding protein 1"/>
    <property type="match status" value="1"/>
</dbReference>
<keyword evidence="9" id="KW-0995">Kinetochore</keyword>
<keyword evidence="4" id="KW-0488">Methylation</keyword>
<feature type="compositionally biased region" description="Polar residues" evidence="19">
    <location>
        <begin position="636"/>
        <end position="661"/>
    </location>
</feature>
<keyword evidence="22" id="KW-1185">Reference proteome</keyword>
<dbReference type="GO" id="GO:0016604">
    <property type="term" value="C:nuclear body"/>
    <property type="evidence" value="ECO:0007669"/>
    <property type="project" value="UniProtKB-ARBA"/>
</dbReference>
<evidence type="ECO:0000256" key="10">
    <source>
        <dbReference type="ARBA" id="ARBA00022843"/>
    </source>
</evidence>
<evidence type="ECO:0000256" key="3">
    <source>
        <dbReference type="ARBA" id="ARBA00022454"/>
    </source>
</evidence>
<dbReference type="PROSITE" id="PS50172">
    <property type="entry name" value="BRCT"/>
    <property type="match status" value="2"/>
</dbReference>
<evidence type="ECO:0000256" key="17">
    <source>
        <dbReference type="ARBA" id="ARBA00023328"/>
    </source>
</evidence>
<evidence type="ECO:0000256" key="18">
    <source>
        <dbReference type="ARBA" id="ARBA00073180"/>
    </source>
</evidence>
<feature type="compositionally biased region" description="Polar residues" evidence="19">
    <location>
        <begin position="803"/>
        <end position="813"/>
    </location>
</feature>
<dbReference type="InterPro" id="IPR047252">
    <property type="entry name" value="TP53BP1-like"/>
</dbReference>
<feature type="region of interest" description="Disordered" evidence="19">
    <location>
        <begin position="160"/>
        <end position="257"/>
    </location>
</feature>
<feature type="compositionally biased region" description="Low complexity" evidence="19">
    <location>
        <begin position="1370"/>
        <end position="1380"/>
    </location>
</feature>
<keyword evidence="8" id="KW-0227">DNA damage</keyword>
<evidence type="ECO:0000256" key="11">
    <source>
        <dbReference type="ARBA" id="ARBA00023015"/>
    </source>
</evidence>
<evidence type="ECO:0000256" key="15">
    <source>
        <dbReference type="ARBA" id="ARBA00023204"/>
    </source>
</evidence>
<dbReference type="InterPro" id="IPR015125">
    <property type="entry name" value="53-BP1_Tudor"/>
</dbReference>
<feature type="region of interest" description="Disordered" evidence="19">
    <location>
        <begin position="1276"/>
        <end position="1444"/>
    </location>
</feature>
<feature type="domain" description="BRCT" evidence="20">
    <location>
        <begin position="1809"/>
        <end position="1893"/>
    </location>
</feature>
<evidence type="ECO:0000256" key="1">
    <source>
        <dbReference type="ARBA" id="ARBA00004123"/>
    </source>
</evidence>
<feature type="compositionally biased region" description="Polar residues" evidence="19">
    <location>
        <begin position="688"/>
        <end position="697"/>
    </location>
</feature>
<feature type="region of interest" description="Disordered" evidence="19">
    <location>
        <begin position="911"/>
        <end position="932"/>
    </location>
</feature>
<feature type="compositionally biased region" description="Low complexity" evidence="19">
    <location>
        <begin position="999"/>
        <end position="1018"/>
    </location>
</feature>
<dbReference type="STRING" id="1676925.ENSPKIP00000038141"/>
<dbReference type="CDD" id="cd17745">
    <property type="entry name" value="BRCT_p53bp1_rpt1"/>
    <property type="match status" value="1"/>
</dbReference>
<dbReference type="GeneTree" id="ENSGT00390000011891"/>
<dbReference type="InterPro" id="IPR047249">
    <property type="entry name" value="BRCT_p53bp1-like_rpt1"/>
</dbReference>
<evidence type="ECO:0000259" key="20">
    <source>
        <dbReference type="PROSITE" id="PS50172"/>
    </source>
</evidence>
<evidence type="ECO:0000256" key="7">
    <source>
        <dbReference type="ARBA" id="ARBA00022737"/>
    </source>
</evidence>
<evidence type="ECO:0000256" key="19">
    <source>
        <dbReference type="SAM" id="MobiDB-lite"/>
    </source>
</evidence>
<feature type="compositionally biased region" description="Polar residues" evidence="19">
    <location>
        <begin position="419"/>
        <end position="428"/>
    </location>
</feature>
<sequence length="1913" mass="203697">MDPGGSDLEPDLSQLDNPCLIVEDSQPDSAALEEDPDSSYRALLTRRLSSLQPTSHSPVLELISSPAGSRCSQIDSQSAVAQSNRPHSPATMESSSAQEASQVVEVAPPTIRKRDLPAANGRQSEEGMEMESRADSTTHCVQSEGGDCFGFLELSESQTVDGGLDAEAPAAGRGPSLGGAEQSRAEGDAADDQGSASRRSEVSSSCTEGSARSVQEPRNDQGLEPQEVQQPEDDSDVPSSQDDMFEVERGDATGVDSTVPEAGLCLLPTATPASSLHLLHLSGQGTLVQESLSQNSVEFVAPTQDGLSQTPLIVPNSPTDEAVEEPMDTSLPPDEPRSCHREEEPMEMDQAPSQSSGIPRPVPAASTPLSQNSPGFVLEKSLSMPSQPDFSHDVFVPTLSQGDGKSSTGPETLMEKVSPATSKATPSEQEAGIAGRSQPSLCLELPTSSALLEPVPEQEGEQLEDSQATQIEEPLGVVGSVPTVDQQEEAGDPPTRPPNQPDGTTAPATIRPDGKETRRSTDDRAREPPSEANRPDGNETRRSTDDRAREPPSEANRPDGNETRRSTDGRARESPSEANRPDGNETRRSTDGRARESPSEANRPDGKETRRSTDDRAGESPSEANGPDAKVVTETIDLTTAADSQAQDMVCSQNGAASSQEAEVVDLTESEAPVQSPPVAAHRDCGSDTGTQSQSVLPSERPREEKEEDVVMEVQPRSSEACEELGSEASRPEHDEGMDEGEVAKGSGLCLALSQSQVLSPEPMEEDGHLECEEQAAPMEASTSAGEGGCHGSSEVAAEVADESQQNNAVTASRSDEGRPPSESRSPQETRLPENVAEKKPVSTTNGMDGPESSGPRKAATQGVMADGGVTQVSGSGTPSDTSGEIPFHFTLPKEGELIRPVTTATPPLISLLKQTPRHSTPIDMSPFSERLPGDVTAEVAMAASEIMVEESGEDGKNESNLGESEHNGKLSLRMKLVTPVEETSSGSERFSLQKPALSDSEVSVSKVTTVVKAVTSSLPSPSVFSRVCEVRRQAEAPPSEPGTPTRGDLFNSPLSQTGDSERDVPGLLAQKPKSLPRCGAVPEPSRPGDRSPRSQQDGPRPTEAAGGEVREEEPPGTPRGAGGPASPRRPEEGEAPGVETSRTPPGRRAVSQQTSFDASPGLPSRVRALDGGGLGCEGTSGYAPTELPSPLFQLRQRAVSQQTSFETLEPQFPTAQGEPETPPRPSHGQAVRRHIRTIREVRTTVTRIITDVYYENGQEVDRKVTEETEEPLVDCRVVENDVSPSRTGSSMTSGDLADVSSLSSKASSLQHSSSGTSSGGAGPGRQADFVVPMGRGAKSLSPRKMSGQQGAPWGPGASELIEGRGRAQGPRPHTPLTPRGRGRRGRPPSRGALRRAAGNLTKDDAQGSALTSSPEDESYAQVHSRTEDSPGVPDSPGTLSDGAGCASSSSFVGLRVVAKWSSNGYFYSGCITRDSGAGRFRLLFDDRYECDVPGKDILLCDPIPPGTEVTAISDDEYFSTGVVRGHKTEGSDFFYSVEKDGQQRWYGRMAVILSMEQGNRLRDQYGLGPCEPTTPLTKASDISLDNLVEGKRKRRGNVGVNTSPGRSSSDSPRTPGPSGKRKLMASTEEERTPSKRGRRSTGARAGQRGGAFNTSGSGTDLPSDPSDLEGTHGPIPQSASLFLGYAFLLTASSEMDREANQPTSDAEEEYVQTAPYNKRYTETQLEAGGGYILQDFNEQQCSAAYQSILIADQHCRTRKYLLCLASGMPCVSHMWVRDCCHDNQLLNYRSYLLPAGMDPDGSLVEWHSRRNPFKSMKFLLISEEATAFLTDLLNMGGASSVCQYQGDSNNSDPPEGTFNVVLADRSCPPSVQNWAVSVDLPLLSPEWLIQSLICGEKQDHRAQPRYQYDYSP</sequence>
<feature type="region of interest" description="Disordered" evidence="19">
    <location>
        <begin position="1573"/>
        <end position="1676"/>
    </location>
</feature>
<accession>A0A3B3T776</accession>
<keyword evidence="6" id="KW-0597">Phosphoprotein</keyword>
<dbReference type="Gene3D" id="2.30.30.140">
    <property type="match status" value="1"/>
</dbReference>
<feature type="compositionally biased region" description="Polar residues" evidence="19">
    <location>
        <begin position="1600"/>
        <end position="1613"/>
    </location>
</feature>
<dbReference type="Proteomes" id="UP000261540">
    <property type="component" value="Unplaced"/>
</dbReference>
<keyword evidence="7" id="KW-0677">Repeat</keyword>